<dbReference type="AlphaFoldDB" id="A0A5N6PA42"/>
<protein>
    <submittedName>
        <fullName evidence="2">Uncharacterized protein</fullName>
    </submittedName>
</protein>
<feature type="compositionally biased region" description="Basic and acidic residues" evidence="1">
    <location>
        <begin position="83"/>
        <end position="92"/>
    </location>
</feature>
<name>A0A5N6PA42_9ASTR</name>
<evidence type="ECO:0000313" key="2">
    <source>
        <dbReference type="EMBL" id="KAD5962095.1"/>
    </source>
</evidence>
<dbReference type="EMBL" id="SZYD01000006">
    <property type="protein sequence ID" value="KAD5962095.1"/>
    <property type="molecule type" value="Genomic_DNA"/>
</dbReference>
<evidence type="ECO:0000313" key="3">
    <source>
        <dbReference type="Proteomes" id="UP000326396"/>
    </source>
</evidence>
<feature type="region of interest" description="Disordered" evidence="1">
    <location>
        <begin position="77"/>
        <end position="109"/>
    </location>
</feature>
<gene>
    <name evidence="2" type="ORF">E3N88_13568</name>
</gene>
<evidence type="ECO:0000256" key="1">
    <source>
        <dbReference type="SAM" id="MobiDB-lite"/>
    </source>
</evidence>
<feature type="compositionally biased region" description="Basic residues" evidence="1">
    <location>
        <begin position="93"/>
        <end position="103"/>
    </location>
</feature>
<sequence>MVTQDSSKWEVLVQISPAAKKGSGGQEVFPVGFPPEVVVVAYGRSRFLRKLKNLDHGGKKTYSFNVNFVHEKLPSFPATSPVRHHDVRDGQRQRTHKQRHIRRRETPATATEHIRRLNRYKQQRDHRTNRRIKMVGCENRRKWGEIEGWGRWPEDLTGETKVTKLEFKNRETLARAVDHVVVTLPTTIAIAAKQPFLPSLITAPTLHLQQYIIVVPYISYGTNSYANKRHKQPQFISTTMVATSLPLPSCQFLNDYYCTSHHN</sequence>
<dbReference type="Proteomes" id="UP000326396">
    <property type="component" value="Linkage Group LG14"/>
</dbReference>
<accession>A0A5N6PA42</accession>
<organism evidence="2 3">
    <name type="scientific">Mikania micrantha</name>
    <name type="common">bitter vine</name>
    <dbReference type="NCBI Taxonomy" id="192012"/>
    <lineage>
        <taxon>Eukaryota</taxon>
        <taxon>Viridiplantae</taxon>
        <taxon>Streptophyta</taxon>
        <taxon>Embryophyta</taxon>
        <taxon>Tracheophyta</taxon>
        <taxon>Spermatophyta</taxon>
        <taxon>Magnoliopsida</taxon>
        <taxon>eudicotyledons</taxon>
        <taxon>Gunneridae</taxon>
        <taxon>Pentapetalae</taxon>
        <taxon>asterids</taxon>
        <taxon>campanulids</taxon>
        <taxon>Asterales</taxon>
        <taxon>Asteraceae</taxon>
        <taxon>Asteroideae</taxon>
        <taxon>Heliantheae alliance</taxon>
        <taxon>Eupatorieae</taxon>
        <taxon>Mikania</taxon>
    </lineage>
</organism>
<comment type="caution">
    <text evidence="2">The sequence shown here is derived from an EMBL/GenBank/DDBJ whole genome shotgun (WGS) entry which is preliminary data.</text>
</comment>
<proteinExistence type="predicted"/>
<keyword evidence="3" id="KW-1185">Reference proteome</keyword>
<reference evidence="2 3" key="1">
    <citation type="submission" date="2019-05" db="EMBL/GenBank/DDBJ databases">
        <title>Mikania micrantha, genome provides insights into the molecular mechanism of rapid growth.</title>
        <authorList>
            <person name="Liu B."/>
        </authorList>
    </citation>
    <scope>NUCLEOTIDE SEQUENCE [LARGE SCALE GENOMIC DNA]</scope>
    <source>
        <strain evidence="2">NLD-2019</strain>
        <tissue evidence="2">Leaf</tissue>
    </source>
</reference>